<organism evidence="2 3">
    <name type="scientific">Paracoccus denitrificans (strain Pd 1222)</name>
    <dbReference type="NCBI Taxonomy" id="318586"/>
    <lineage>
        <taxon>Bacteria</taxon>
        <taxon>Pseudomonadati</taxon>
        <taxon>Pseudomonadota</taxon>
        <taxon>Alphaproteobacteria</taxon>
        <taxon>Rhodobacterales</taxon>
        <taxon>Paracoccaceae</taxon>
        <taxon>Paracoccus</taxon>
    </lineage>
</organism>
<dbReference type="Proteomes" id="UP000000361">
    <property type="component" value="Chromosome 1"/>
</dbReference>
<name>A1B074_PARDP</name>
<evidence type="ECO:0000313" key="3">
    <source>
        <dbReference type="Proteomes" id="UP000000361"/>
    </source>
</evidence>
<evidence type="ECO:0000313" key="2">
    <source>
        <dbReference type="EMBL" id="ABL68918.1"/>
    </source>
</evidence>
<protein>
    <submittedName>
        <fullName evidence="2">Uncharacterized protein</fullName>
    </submittedName>
</protein>
<reference evidence="3" key="1">
    <citation type="submission" date="2006-12" db="EMBL/GenBank/DDBJ databases">
        <title>Complete sequence of chromosome 1 of Paracoccus denitrificans PD1222.</title>
        <authorList>
            <person name="Copeland A."/>
            <person name="Lucas S."/>
            <person name="Lapidus A."/>
            <person name="Barry K."/>
            <person name="Detter J.C."/>
            <person name="Glavina del Rio T."/>
            <person name="Hammon N."/>
            <person name="Israni S."/>
            <person name="Dalin E."/>
            <person name="Tice H."/>
            <person name="Pitluck S."/>
            <person name="Munk A.C."/>
            <person name="Brettin T."/>
            <person name="Bruce D."/>
            <person name="Han C."/>
            <person name="Tapia R."/>
            <person name="Gilna P."/>
            <person name="Schmutz J."/>
            <person name="Larimer F."/>
            <person name="Land M."/>
            <person name="Hauser L."/>
            <person name="Kyrpides N."/>
            <person name="Lykidis A."/>
            <person name="Spiro S."/>
            <person name="Richardson D.J."/>
            <person name="Moir J.W.B."/>
            <person name="Ferguson S.J."/>
            <person name="van Spanning R.J.M."/>
            <person name="Richardson P."/>
        </authorList>
    </citation>
    <scope>NUCLEOTIDE SEQUENCE [LARGE SCALE GENOMIC DNA]</scope>
    <source>
        <strain evidence="3">Pd 1222</strain>
    </source>
</reference>
<dbReference type="STRING" id="318586.Pden_0806"/>
<sequence length="90" mass="9708">MAAVTSRRMTRPARAEGGQELQAPYQPFRSCGVKPRTPGICAIVTELLPKRAVFRACRGETTGFGTRAGRKAFACLTGQVPENLQGRTLS</sequence>
<feature type="region of interest" description="Disordered" evidence="1">
    <location>
        <begin position="1"/>
        <end position="21"/>
    </location>
</feature>
<keyword evidence="3" id="KW-1185">Reference proteome</keyword>
<dbReference type="KEGG" id="pde:Pden_0806"/>
<evidence type="ECO:0000256" key="1">
    <source>
        <dbReference type="SAM" id="MobiDB-lite"/>
    </source>
</evidence>
<proteinExistence type="predicted"/>
<dbReference type="EnsemblBacteria" id="ABL68918">
    <property type="protein sequence ID" value="ABL68918"/>
    <property type="gene ID" value="Pden_0806"/>
</dbReference>
<gene>
    <name evidence="2" type="ordered locus">Pden_0806</name>
</gene>
<dbReference type="AlphaFoldDB" id="A1B074"/>
<dbReference type="HOGENOM" id="CLU_2438115_0_0_5"/>
<dbReference type="EMBL" id="CP000489">
    <property type="protein sequence ID" value="ABL68918.1"/>
    <property type="molecule type" value="Genomic_DNA"/>
</dbReference>
<accession>A1B074</accession>